<dbReference type="Proteomes" id="UP001501747">
    <property type="component" value="Unassembled WGS sequence"/>
</dbReference>
<evidence type="ECO:0000313" key="3">
    <source>
        <dbReference type="Proteomes" id="UP001501747"/>
    </source>
</evidence>
<feature type="transmembrane region" description="Helical" evidence="1">
    <location>
        <begin position="66"/>
        <end position="87"/>
    </location>
</feature>
<keyword evidence="1" id="KW-1133">Transmembrane helix</keyword>
<proteinExistence type="predicted"/>
<keyword evidence="3" id="KW-1185">Reference proteome</keyword>
<comment type="caution">
    <text evidence="2">The sequence shown here is derived from an EMBL/GenBank/DDBJ whole genome shotgun (WGS) entry which is preliminary data.</text>
</comment>
<feature type="transmembrane region" description="Helical" evidence="1">
    <location>
        <begin position="21"/>
        <end position="46"/>
    </location>
</feature>
<feature type="transmembrane region" description="Helical" evidence="1">
    <location>
        <begin position="99"/>
        <end position="117"/>
    </location>
</feature>
<evidence type="ECO:0000256" key="1">
    <source>
        <dbReference type="SAM" id="Phobius"/>
    </source>
</evidence>
<accession>A0ABP7TH79</accession>
<dbReference type="EMBL" id="BAABAL010000019">
    <property type="protein sequence ID" value="GAA4026172.1"/>
    <property type="molecule type" value="Genomic_DNA"/>
</dbReference>
<reference evidence="3" key="1">
    <citation type="journal article" date="2019" name="Int. J. Syst. Evol. Microbiol.">
        <title>The Global Catalogue of Microorganisms (GCM) 10K type strain sequencing project: providing services to taxonomists for standard genome sequencing and annotation.</title>
        <authorList>
            <consortium name="The Broad Institute Genomics Platform"/>
            <consortium name="The Broad Institute Genome Sequencing Center for Infectious Disease"/>
            <person name="Wu L."/>
            <person name="Ma J."/>
        </authorList>
    </citation>
    <scope>NUCLEOTIDE SEQUENCE [LARGE SCALE GENOMIC DNA]</scope>
    <source>
        <strain evidence="3">JCM 17342</strain>
    </source>
</reference>
<gene>
    <name evidence="2" type="ORF">GCM10022247_58710</name>
</gene>
<name>A0ABP7TH79_9PSEU</name>
<evidence type="ECO:0000313" key="2">
    <source>
        <dbReference type="EMBL" id="GAA4026172.1"/>
    </source>
</evidence>
<sequence length="120" mass="13324">MSREADERWLGNKNRSAPSRQAVRLTVHMGLLAFAGFVSTIWYIIFYASRADHVDVRTIVDDRPDLVIWATIGSAVIGLLLGLIGGVRALARQRAIGGWLWAAWAPLYLVVLTTHLITLL</sequence>
<keyword evidence="1" id="KW-0812">Transmembrane</keyword>
<organism evidence="2 3">
    <name type="scientific">Allokutzneria multivorans</name>
    <dbReference type="NCBI Taxonomy" id="1142134"/>
    <lineage>
        <taxon>Bacteria</taxon>
        <taxon>Bacillati</taxon>
        <taxon>Actinomycetota</taxon>
        <taxon>Actinomycetes</taxon>
        <taxon>Pseudonocardiales</taxon>
        <taxon>Pseudonocardiaceae</taxon>
        <taxon>Allokutzneria</taxon>
    </lineage>
</organism>
<protein>
    <submittedName>
        <fullName evidence="2">Uncharacterized protein</fullName>
    </submittedName>
</protein>
<keyword evidence="1" id="KW-0472">Membrane</keyword>